<reference evidence="1 2" key="1">
    <citation type="submission" date="2022-05" db="EMBL/GenBank/DDBJ databases">
        <title>Novel Pseudomonas spp. Isolated from a Rainbow Trout Aquaculture Facility.</title>
        <authorList>
            <person name="Testerman T."/>
            <person name="Graf J."/>
        </authorList>
    </citation>
    <scope>NUCLEOTIDE SEQUENCE [LARGE SCALE GENOMIC DNA]</scope>
    <source>
        <strain evidence="1 2">ID1025</strain>
    </source>
</reference>
<proteinExistence type="predicted"/>
<gene>
    <name evidence="1" type="ORF">M5G17_00645</name>
</gene>
<comment type="caution">
    <text evidence="1">The sequence shown here is derived from an EMBL/GenBank/DDBJ whole genome shotgun (WGS) entry which is preliminary data.</text>
</comment>
<evidence type="ECO:0000313" key="1">
    <source>
        <dbReference type="EMBL" id="MDD1012193.1"/>
    </source>
</evidence>
<sequence length="64" mass="6642">MNMLFCNQCRAAGMSGAPVALEFNQPDTGGKGFQADEILGIGTAGEKLDSAKIFSPEGARHGLD</sequence>
<dbReference type="EMBL" id="JAMDGZ010000001">
    <property type="protein sequence ID" value="MDD1012193.1"/>
    <property type="molecule type" value="Genomic_DNA"/>
</dbReference>
<name>A0ABT5P1P6_9PSED</name>
<keyword evidence="2" id="KW-1185">Reference proteome</keyword>
<evidence type="ECO:0000313" key="2">
    <source>
        <dbReference type="Proteomes" id="UP001148184"/>
    </source>
</evidence>
<protein>
    <submittedName>
        <fullName evidence="1">Uncharacterized protein</fullName>
    </submittedName>
</protein>
<dbReference type="RefSeq" id="WP_273891108.1">
    <property type="nucleotide sequence ID" value="NZ_JAMDGP010000005.1"/>
</dbReference>
<organism evidence="1 2">
    <name type="scientific">Pseudomonas rubra</name>
    <dbReference type="NCBI Taxonomy" id="2942627"/>
    <lineage>
        <taxon>Bacteria</taxon>
        <taxon>Pseudomonadati</taxon>
        <taxon>Pseudomonadota</taxon>
        <taxon>Gammaproteobacteria</taxon>
        <taxon>Pseudomonadales</taxon>
        <taxon>Pseudomonadaceae</taxon>
        <taxon>Pseudomonas</taxon>
    </lineage>
</organism>
<accession>A0ABT5P1P6</accession>
<dbReference type="Proteomes" id="UP001148184">
    <property type="component" value="Unassembled WGS sequence"/>
</dbReference>